<dbReference type="SUPFAM" id="SSF50621">
    <property type="entry name" value="Alanine racemase C-terminal domain-like"/>
    <property type="match status" value="1"/>
</dbReference>
<keyword evidence="2 4" id="KW-0663">Pyridoxal phosphate</keyword>
<dbReference type="InterPro" id="IPR011079">
    <property type="entry name" value="Ala_racemase_C"/>
</dbReference>
<feature type="domain" description="Alanine racemase C-terminal" evidence="8">
    <location>
        <begin position="586"/>
        <end position="715"/>
    </location>
</feature>
<feature type="binding site" evidence="4 6">
    <location>
        <position position="656"/>
    </location>
    <ligand>
        <name>substrate</name>
    </ligand>
</feature>
<evidence type="ECO:0000256" key="5">
    <source>
        <dbReference type="PIRSR" id="PIRSR600821-50"/>
    </source>
</evidence>
<dbReference type="Gene3D" id="3.20.20.10">
    <property type="entry name" value="Alanine racemase"/>
    <property type="match status" value="1"/>
</dbReference>
<dbReference type="InterPro" id="IPR009006">
    <property type="entry name" value="Ala_racemase/Decarboxylase_C"/>
</dbReference>
<dbReference type="GO" id="GO:0005829">
    <property type="term" value="C:cytosol"/>
    <property type="evidence" value="ECO:0007669"/>
    <property type="project" value="TreeGrafter"/>
</dbReference>
<keyword evidence="10" id="KW-1185">Reference proteome</keyword>
<comment type="caution">
    <text evidence="9">The sequence shown here is derived from an EMBL/GenBank/DDBJ whole genome shotgun (WGS) entry which is preliminary data.</text>
</comment>
<feature type="transmembrane region" description="Helical" evidence="7">
    <location>
        <begin position="16"/>
        <end position="34"/>
    </location>
</feature>
<dbReference type="PROSITE" id="PS00395">
    <property type="entry name" value="ALANINE_RACEMASE"/>
    <property type="match status" value="1"/>
</dbReference>
<evidence type="ECO:0000256" key="7">
    <source>
        <dbReference type="SAM" id="Phobius"/>
    </source>
</evidence>
<dbReference type="PANTHER" id="PTHR30511">
    <property type="entry name" value="ALANINE RACEMASE"/>
    <property type="match status" value="1"/>
</dbReference>
<keyword evidence="7" id="KW-0472">Membrane</keyword>
<feature type="modified residue" description="N6-(pyridoxal phosphate)lysine" evidence="4 5">
    <location>
        <position position="380"/>
    </location>
</feature>
<dbReference type="FunFam" id="3.20.20.10:FF:000002">
    <property type="entry name" value="Alanine racemase"/>
    <property type="match status" value="1"/>
</dbReference>
<dbReference type="Proteomes" id="UP000610862">
    <property type="component" value="Unassembled WGS sequence"/>
</dbReference>
<feature type="transmembrane region" description="Helical" evidence="7">
    <location>
        <begin position="192"/>
        <end position="210"/>
    </location>
</feature>
<dbReference type="GO" id="GO:0030170">
    <property type="term" value="F:pyridoxal phosphate binding"/>
    <property type="evidence" value="ECO:0007669"/>
    <property type="project" value="UniProtKB-UniRule"/>
</dbReference>
<comment type="function">
    <text evidence="4">Catalyzes the interconversion of L-alanine and D-alanine. May also act on other amino acids.</text>
</comment>
<dbReference type="GO" id="GO:0016747">
    <property type="term" value="F:acyltransferase activity, transferring groups other than amino-acyl groups"/>
    <property type="evidence" value="ECO:0007669"/>
    <property type="project" value="InterPro"/>
</dbReference>
<proteinExistence type="inferred from homology"/>
<reference evidence="9" key="1">
    <citation type="submission" date="2020-08" db="EMBL/GenBank/DDBJ databases">
        <title>Genome public.</title>
        <authorList>
            <person name="Liu C."/>
            <person name="Sun Q."/>
        </authorList>
    </citation>
    <scope>NUCLEOTIDE SEQUENCE</scope>
    <source>
        <strain evidence="9">NSJ-24</strain>
    </source>
</reference>
<protein>
    <recommendedName>
        <fullName evidence="4">Alanine racemase</fullName>
        <ecNumber evidence="4">5.1.1.1</ecNumber>
    </recommendedName>
</protein>
<dbReference type="InterPro" id="IPR020622">
    <property type="entry name" value="Ala_racemase_pyridoxalP-BS"/>
</dbReference>
<dbReference type="GO" id="GO:0008784">
    <property type="term" value="F:alanine racemase activity"/>
    <property type="evidence" value="ECO:0007669"/>
    <property type="project" value="UniProtKB-UniRule"/>
</dbReference>
<comment type="pathway">
    <text evidence="4">Amino-acid biosynthesis; D-alanine biosynthesis; D-alanine from L-alanine: step 1/1.</text>
</comment>
<dbReference type="Pfam" id="PF01168">
    <property type="entry name" value="Ala_racemase_N"/>
    <property type="match status" value="1"/>
</dbReference>
<sequence>MDKKNNCCKNGGLDRFRLAASFLVIAIHTSPLTTISTDADFFLTRILARVAVPFFFMVTGQFILSDIFKKGKIKYSRVFYFLKKTCFVYGFCILLYLPIGIYAGYYENITIYEVIKLLIFDGTFYHLWYFPACIMGILLIIMLRRFISPAAVMAVCFLLYAIGLMGDSYYGLTSNIPAINKIYMEAFTIFSYTRNGLFFSPVFLILGTWSGYTRNCFERKNAFGGLILSFSAMTAEGFFLHINDLQRHDSMYIMLIPVMVFLYQLLLKWDISENRFARRFSAQIYIIHPAMIVLVRMLGRLSGLTDFITDNSIIHYLAVVLLSVLTAFISALLSDFFRSKEKPDPKGRAWIEISKTALEQNVRFLTSNLPGTCSLMPAVKANAYGHGAVIISKELNHLGIKNFCVACLNEGIQLRKNQIKGDILILGYTDPKQFDLLRRYNLTQAVLDSTYAHQLRQYGKPLKVHLAIDTGMHRLGTAAQNIDSLCDIMQIKNLKIQGIFTHLCASDGIDKKSRDFTRMQLHIFDHMISVLRSKGYDIPKTHVLASYGILNYPHLAEDYARAGIALYGVLSTYEDNKHYYEVLSPVLSLKARIASVRNLDKGEYAGYGLDFKSTEKMHIAILSIGYADGLPRNLSNMKGYVLINGRRAPIIGRICMDMTLVDISNIPDVCSGDIAVIIGHSGQDYISAAEVAAASGTISNEILSRLGERLERILV</sequence>
<feature type="transmembrane region" description="Helical" evidence="7">
    <location>
        <begin position="125"/>
        <end position="143"/>
    </location>
</feature>
<evidence type="ECO:0000259" key="8">
    <source>
        <dbReference type="SMART" id="SM01005"/>
    </source>
</evidence>
<feature type="transmembrane region" description="Helical" evidence="7">
    <location>
        <begin position="252"/>
        <end position="271"/>
    </location>
</feature>
<feature type="transmembrane region" description="Helical" evidence="7">
    <location>
        <begin position="46"/>
        <end position="65"/>
    </location>
</feature>
<evidence type="ECO:0000256" key="3">
    <source>
        <dbReference type="ARBA" id="ARBA00023235"/>
    </source>
</evidence>
<dbReference type="Gene3D" id="2.40.37.10">
    <property type="entry name" value="Lyase, Ornithine Decarboxylase, Chain A, domain 1"/>
    <property type="match status" value="1"/>
</dbReference>
<feature type="active site" description="Proton acceptor; specific for L-alanine" evidence="4">
    <location>
        <position position="607"/>
    </location>
</feature>
<feature type="transmembrane region" description="Helical" evidence="7">
    <location>
        <begin position="283"/>
        <end position="301"/>
    </location>
</feature>
<dbReference type="Pfam" id="PF00842">
    <property type="entry name" value="Ala_racemase_C"/>
    <property type="match status" value="1"/>
</dbReference>
<dbReference type="InterPro" id="IPR000821">
    <property type="entry name" value="Ala_racemase"/>
</dbReference>
<dbReference type="PRINTS" id="PR00992">
    <property type="entry name" value="ALARACEMASE"/>
</dbReference>
<dbReference type="SMART" id="SM01005">
    <property type="entry name" value="Ala_racemase_C"/>
    <property type="match status" value="1"/>
</dbReference>
<feature type="active site" description="Proton acceptor; specific for D-alanine" evidence="4">
    <location>
        <position position="380"/>
    </location>
</feature>
<evidence type="ECO:0000313" key="9">
    <source>
        <dbReference type="EMBL" id="MBC8567960.1"/>
    </source>
</evidence>
<dbReference type="HAMAP" id="MF_01201">
    <property type="entry name" value="Ala_racemase"/>
    <property type="match status" value="1"/>
</dbReference>
<evidence type="ECO:0000256" key="4">
    <source>
        <dbReference type="HAMAP-Rule" id="MF_01201"/>
    </source>
</evidence>
<dbReference type="GO" id="GO:0030632">
    <property type="term" value="P:D-alanine biosynthetic process"/>
    <property type="evidence" value="ECO:0007669"/>
    <property type="project" value="UniProtKB-UniRule"/>
</dbReference>
<keyword evidence="7" id="KW-0812">Transmembrane</keyword>
<dbReference type="EC" id="5.1.1.1" evidence="4"/>
<comment type="catalytic activity">
    <reaction evidence="4">
        <text>L-alanine = D-alanine</text>
        <dbReference type="Rhea" id="RHEA:20249"/>
        <dbReference type="ChEBI" id="CHEBI:57416"/>
        <dbReference type="ChEBI" id="CHEBI:57972"/>
        <dbReference type="EC" id="5.1.1.1"/>
    </reaction>
</comment>
<dbReference type="NCBIfam" id="NF033131">
    <property type="entry name" value="vanT-G-Cterm"/>
    <property type="match status" value="1"/>
</dbReference>
<dbReference type="NCBIfam" id="TIGR00492">
    <property type="entry name" value="alr"/>
    <property type="match status" value="1"/>
</dbReference>
<dbReference type="InterPro" id="IPR029066">
    <property type="entry name" value="PLP-binding_barrel"/>
</dbReference>
<dbReference type="InterPro" id="IPR001608">
    <property type="entry name" value="Ala_racemase_N"/>
</dbReference>
<accession>A0A926I9C0</accession>
<feature type="binding site" evidence="4 6">
    <location>
        <position position="474"/>
    </location>
    <ligand>
        <name>substrate</name>
    </ligand>
</feature>
<dbReference type="Pfam" id="PF01757">
    <property type="entry name" value="Acyl_transf_3"/>
    <property type="match status" value="1"/>
</dbReference>
<dbReference type="EMBL" id="JACRTA010000001">
    <property type="protein sequence ID" value="MBC8567960.1"/>
    <property type="molecule type" value="Genomic_DNA"/>
</dbReference>
<organism evidence="9 10">
    <name type="scientific">Lentihominibacter hominis</name>
    <dbReference type="NCBI Taxonomy" id="2763645"/>
    <lineage>
        <taxon>Bacteria</taxon>
        <taxon>Bacillati</taxon>
        <taxon>Bacillota</taxon>
        <taxon>Clostridia</taxon>
        <taxon>Peptostreptococcales</taxon>
        <taxon>Anaerovoracaceae</taxon>
        <taxon>Lentihominibacter</taxon>
    </lineage>
</organism>
<evidence type="ECO:0000256" key="6">
    <source>
        <dbReference type="PIRSR" id="PIRSR600821-52"/>
    </source>
</evidence>
<feature type="transmembrane region" description="Helical" evidence="7">
    <location>
        <begin position="150"/>
        <end position="172"/>
    </location>
</feature>
<evidence type="ECO:0000256" key="2">
    <source>
        <dbReference type="ARBA" id="ARBA00022898"/>
    </source>
</evidence>
<name>A0A926I9C0_9FIRM</name>
<dbReference type="AlphaFoldDB" id="A0A926I9C0"/>
<dbReference type="SUPFAM" id="SSF51419">
    <property type="entry name" value="PLP-binding barrel"/>
    <property type="match status" value="1"/>
</dbReference>
<gene>
    <name evidence="9" type="primary">vanT</name>
    <name evidence="9" type="ORF">H8692_04160</name>
</gene>
<evidence type="ECO:0000256" key="1">
    <source>
        <dbReference type="ARBA" id="ARBA00001933"/>
    </source>
</evidence>
<feature type="transmembrane region" description="Helical" evidence="7">
    <location>
        <begin position="222"/>
        <end position="240"/>
    </location>
</feature>
<feature type="transmembrane region" description="Helical" evidence="7">
    <location>
        <begin position="313"/>
        <end position="333"/>
    </location>
</feature>
<evidence type="ECO:0000313" key="10">
    <source>
        <dbReference type="Proteomes" id="UP000610862"/>
    </source>
</evidence>
<comment type="cofactor">
    <cofactor evidence="1 4 5">
        <name>pyridoxal 5'-phosphate</name>
        <dbReference type="ChEBI" id="CHEBI:597326"/>
    </cofactor>
</comment>
<dbReference type="InterPro" id="IPR002656">
    <property type="entry name" value="Acyl_transf_3_dom"/>
</dbReference>
<keyword evidence="3 4" id="KW-0413">Isomerase</keyword>
<keyword evidence="7" id="KW-1133">Transmembrane helix</keyword>
<dbReference type="PANTHER" id="PTHR30511:SF0">
    <property type="entry name" value="ALANINE RACEMASE, CATABOLIC-RELATED"/>
    <property type="match status" value="1"/>
</dbReference>
<comment type="similarity">
    <text evidence="4">Belongs to the alanine racemase family.</text>
</comment>
<feature type="transmembrane region" description="Helical" evidence="7">
    <location>
        <begin position="86"/>
        <end position="105"/>
    </location>
</feature>